<proteinExistence type="predicted"/>
<reference evidence="1 2" key="1">
    <citation type="submission" date="2016-03" db="EMBL/GenBank/DDBJ databases">
        <title>Comparative genomics of the ectomycorrhizal sister species Rhizopogon vinicolor and Rhizopogon vesiculosus (Basidiomycota: Boletales) reveals a divergence of the mating type B locus.</title>
        <authorList>
            <person name="Mujic A.B."/>
            <person name="Kuo A."/>
            <person name="Tritt A."/>
            <person name="Lipzen A."/>
            <person name="Chen C."/>
            <person name="Johnson J."/>
            <person name="Sharma A."/>
            <person name="Barry K."/>
            <person name="Grigoriev I.V."/>
            <person name="Spatafora J.W."/>
        </authorList>
    </citation>
    <scope>NUCLEOTIDE SEQUENCE [LARGE SCALE GENOMIC DNA]</scope>
    <source>
        <strain evidence="1 2">AM-OR11-056</strain>
    </source>
</reference>
<gene>
    <name evidence="1" type="ORF">AZE42_13956</name>
</gene>
<accession>A0A1J8Q0M2</accession>
<keyword evidence="2" id="KW-1185">Reference proteome</keyword>
<dbReference type="EMBL" id="LVVM01003330">
    <property type="protein sequence ID" value="OJA15110.1"/>
    <property type="molecule type" value="Genomic_DNA"/>
</dbReference>
<protein>
    <submittedName>
        <fullName evidence="1">Uncharacterized protein</fullName>
    </submittedName>
</protein>
<evidence type="ECO:0000313" key="1">
    <source>
        <dbReference type="EMBL" id="OJA15110.1"/>
    </source>
</evidence>
<dbReference type="AlphaFoldDB" id="A0A1J8Q0M2"/>
<dbReference type="Proteomes" id="UP000183567">
    <property type="component" value="Unassembled WGS sequence"/>
</dbReference>
<evidence type="ECO:0000313" key="2">
    <source>
        <dbReference type="Proteomes" id="UP000183567"/>
    </source>
</evidence>
<organism evidence="1 2">
    <name type="scientific">Rhizopogon vesiculosus</name>
    <dbReference type="NCBI Taxonomy" id="180088"/>
    <lineage>
        <taxon>Eukaryota</taxon>
        <taxon>Fungi</taxon>
        <taxon>Dikarya</taxon>
        <taxon>Basidiomycota</taxon>
        <taxon>Agaricomycotina</taxon>
        <taxon>Agaricomycetes</taxon>
        <taxon>Agaricomycetidae</taxon>
        <taxon>Boletales</taxon>
        <taxon>Suillineae</taxon>
        <taxon>Rhizopogonaceae</taxon>
        <taxon>Rhizopogon</taxon>
    </lineage>
</organism>
<comment type="caution">
    <text evidence="1">The sequence shown here is derived from an EMBL/GenBank/DDBJ whole genome shotgun (WGS) entry which is preliminary data.</text>
</comment>
<dbReference type="OrthoDB" id="2661839at2759"/>
<name>A0A1J8Q0M2_9AGAM</name>
<sequence>MSWGGPEEQAKECAAGNQNAKDWHDEALKVVEKMMEEYWDLHRLLPGTSLGTGDATNADGDSTIESEYDRHRRMLVQQAIYEHNAGWAAELRRYLKDMPEDVTKDTDIVQWWSVSLFSTFTILF</sequence>